<dbReference type="Proteomes" id="UP001458880">
    <property type="component" value="Unassembled WGS sequence"/>
</dbReference>
<gene>
    <name evidence="2" type="ORF">QE152_g36015</name>
</gene>
<feature type="compositionally biased region" description="Basic and acidic residues" evidence="1">
    <location>
        <begin position="108"/>
        <end position="124"/>
    </location>
</feature>
<dbReference type="AlphaFoldDB" id="A0AAW1IEE4"/>
<comment type="caution">
    <text evidence="2">The sequence shown here is derived from an EMBL/GenBank/DDBJ whole genome shotgun (WGS) entry which is preliminary data.</text>
</comment>
<feature type="region of interest" description="Disordered" evidence="1">
    <location>
        <begin position="1"/>
        <end position="161"/>
    </location>
</feature>
<keyword evidence="3" id="KW-1185">Reference proteome</keyword>
<feature type="compositionally biased region" description="Basic and acidic residues" evidence="1">
    <location>
        <begin position="28"/>
        <end position="40"/>
    </location>
</feature>
<protein>
    <submittedName>
        <fullName evidence="2">Uncharacterized protein</fullName>
    </submittedName>
</protein>
<dbReference type="EMBL" id="JASPKY010000625">
    <property type="protein sequence ID" value="KAK9687770.1"/>
    <property type="molecule type" value="Genomic_DNA"/>
</dbReference>
<feature type="compositionally biased region" description="Basic and acidic residues" evidence="1">
    <location>
        <begin position="63"/>
        <end position="75"/>
    </location>
</feature>
<evidence type="ECO:0000313" key="3">
    <source>
        <dbReference type="Proteomes" id="UP001458880"/>
    </source>
</evidence>
<name>A0AAW1IEE4_POPJA</name>
<sequence length="238" mass="26184">MGARQSKRSVDITTTPKKGDGDSPIIEGEGKVKEIGDVDAKVTTNGTLHTEVESTEQTNEEESTAKQNKDEDTVKENGVSETEEAKTPDAEPTAMGDQTNEGATTPEKSSDEKVEEASEKDKKKEKSKKKKWSFRSISFSKKDKSKPNKENDKNGEVKEVSEEVPVKARFSYRLPNEPLFRIDSAASQPAAVSMTTASTVYMVGTRNVDGSSYTHFTQLMQLGEDVRSPSKCDKHTLL</sequence>
<feature type="compositionally biased region" description="Basic and acidic residues" evidence="1">
    <location>
        <begin position="140"/>
        <end position="161"/>
    </location>
</feature>
<accession>A0AAW1IEE4</accession>
<organism evidence="2 3">
    <name type="scientific">Popillia japonica</name>
    <name type="common">Japanese beetle</name>
    <dbReference type="NCBI Taxonomy" id="7064"/>
    <lineage>
        <taxon>Eukaryota</taxon>
        <taxon>Metazoa</taxon>
        <taxon>Ecdysozoa</taxon>
        <taxon>Arthropoda</taxon>
        <taxon>Hexapoda</taxon>
        <taxon>Insecta</taxon>
        <taxon>Pterygota</taxon>
        <taxon>Neoptera</taxon>
        <taxon>Endopterygota</taxon>
        <taxon>Coleoptera</taxon>
        <taxon>Polyphaga</taxon>
        <taxon>Scarabaeiformia</taxon>
        <taxon>Scarabaeidae</taxon>
        <taxon>Rutelinae</taxon>
        <taxon>Popillia</taxon>
    </lineage>
</organism>
<evidence type="ECO:0000313" key="2">
    <source>
        <dbReference type="EMBL" id="KAK9687770.1"/>
    </source>
</evidence>
<proteinExistence type="predicted"/>
<reference evidence="2 3" key="1">
    <citation type="journal article" date="2024" name="BMC Genomics">
        <title>De novo assembly and annotation of Popillia japonica's genome with initial clues to its potential as an invasive pest.</title>
        <authorList>
            <person name="Cucini C."/>
            <person name="Boschi S."/>
            <person name="Funari R."/>
            <person name="Cardaioli E."/>
            <person name="Iannotti N."/>
            <person name="Marturano G."/>
            <person name="Paoli F."/>
            <person name="Bruttini M."/>
            <person name="Carapelli A."/>
            <person name="Frati F."/>
            <person name="Nardi F."/>
        </authorList>
    </citation>
    <scope>NUCLEOTIDE SEQUENCE [LARGE SCALE GENOMIC DNA]</scope>
    <source>
        <strain evidence="2">DMR45628</strain>
    </source>
</reference>
<evidence type="ECO:0000256" key="1">
    <source>
        <dbReference type="SAM" id="MobiDB-lite"/>
    </source>
</evidence>